<feature type="region of interest" description="Disordered" evidence="9">
    <location>
        <begin position="640"/>
        <end position="770"/>
    </location>
</feature>
<dbReference type="InterPro" id="IPR018490">
    <property type="entry name" value="cNMP-bd_dom_sf"/>
</dbReference>
<keyword evidence="7" id="KW-0129">CBS domain</keyword>
<dbReference type="AlphaFoldDB" id="A0A7R9MB80"/>
<evidence type="ECO:0000256" key="8">
    <source>
        <dbReference type="PROSITE-ProRule" id="PRU01193"/>
    </source>
</evidence>
<dbReference type="InterPro" id="IPR045095">
    <property type="entry name" value="ACDP"/>
</dbReference>
<evidence type="ECO:0000259" key="12">
    <source>
        <dbReference type="PROSITE" id="PS51846"/>
    </source>
</evidence>
<feature type="compositionally biased region" description="Pro residues" evidence="9">
    <location>
        <begin position="559"/>
        <end position="573"/>
    </location>
</feature>
<dbReference type="PROSITE" id="PS51846">
    <property type="entry name" value="CNNM"/>
    <property type="match status" value="1"/>
</dbReference>
<dbReference type="Pfam" id="PF01595">
    <property type="entry name" value="CNNM"/>
    <property type="match status" value="1"/>
</dbReference>
<dbReference type="InterPro" id="IPR002550">
    <property type="entry name" value="CNNM"/>
</dbReference>
<evidence type="ECO:0000256" key="5">
    <source>
        <dbReference type="ARBA" id="ARBA00022989"/>
    </source>
</evidence>
<feature type="region of interest" description="Disordered" evidence="9">
    <location>
        <begin position="552"/>
        <end position="587"/>
    </location>
</feature>
<dbReference type="PANTHER" id="PTHR12064:SF94">
    <property type="entry name" value="UNEXTENDED PROTEIN"/>
    <property type="match status" value="1"/>
</dbReference>
<feature type="domain" description="CNNM transmembrane" evidence="12">
    <location>
        <begin position="1"/>
        <end position="199"/>
    </location>
</feature>
<evidence type="ECO:0000256" key="10">
    <source>
        <dbReference type="SAM" id="Phobius"/>
    </source>
</evidence>
<dbReference type="PROSITE" id="PS51371">
    <property type="entry name" value="CBS"/>
    <property type="match status" value="1"/>
</dbReference>
<dbReference type="InterPro" id="IPR000644">
    <property type="entry name" value="CBS_dom"/>
</dbReference>
<keyword evidence="14" id="KW-1185">Reference proteome</keyword>
<dbReference type="Proteomes" id="UP000728032">
    <property type="component" value="Unassembled WGS sequence"/>
</dbReference>
<accession>A0A7R9MB80</accession>
<evidence type="ECO:0000256" key="6">
    <source>
        <dbReference type="ARBA" id="ARBA00023136"/>
    </source>
</evidence>
<dbReference type="Pfam" id="PF00571">
    <property type="entry name" value="CBS"/>
    <property type="match status" value="1"/>
</dbReference>
<keyword evidence="4" id="KW-0677">Repeat</keyword>
<reference evidence="13" key="1">
    <citation type="submission" date="2020-11" db="EMBL/GenBank/DDBJ databases">
        <authorList>
            <person name="Tran Van P."/>
        </authorList>
    </citation>
    <scope>NUCLEOTIDE SEQUENCE</scope>
</reference>
<feature type="transmembrane region" description="Helical" evidence="10">
    <location>
        <begin position="6"/>
        <end position="31"/>
    </location>
</feature>
<dbReference type="EMBL" id="OC927029">
    <property type="protein sequence ID" value="CAD7657009.1"/>
    <property type="molecule type" value="Genomic_DNA"/>
</dbReference>
<evidence type="ECO:0000256" key="2">
    <source>
        <dbReference type="ARBA" id="ARBA00010484"/>
    </source>
</evidence>
<evidence type="ECO:0000256" key="7">
    <source>
        <dbReference type="PROSITE-ProRule" id="PRU00703"/>
    </source>
</evidence>
<evidence type="ECO:0000256" key="4">
    <source>
        <dbReference type="ARBA" id="ARBA00022737"/>
    </source>
</evidence>
<feature type="compositionally biased region" description="Basic and acidic residues" evidence="9">
    <location>
        <begin position="706"/>
        <end position="719"/>
    </location>
</feature>
<keyword evidence="3 8" id="KW-0812">Transmembrane</keyword>
<protein>
    <submittedName>
        <fullName evidence="13">Uncharacterized protein</fullName>
    </submittedName>
</protein>
<dbReference type="Pfam" id="PF25562">
    <property type="entry name" value="CNBH_CNNM2_C"/>
    <property type="match status" value="1"/>
</dbReference>
<evidence type="ECO:0000313" key="14">
    <source>
        <dbReference type="Proteomes" id="UP000728032"/>
    </source>
</evidence>
<dbReference type="OrthoDB" id="5353557at2759"/>
<name>A0A7R9MB80_9ACAR</name>
<comment type="subcellular location">
    <subcellularLocation>
        <location evidence="1">Membrane</location>
        <topology evidence="1">Multi-pass membrane protein</topology>
    </subcellularLocation>
</comment>
<dbReference type="EMBL" id="CAJPVJ010012204">
    <property type="protein sequence ID" value="CAG2174196.1"/>
    <property type="molecule type" value="Genomic_DNA"/>
</dbReference>
<dbReference type="SUPFAM" id="SSF54631">
    <property type="entry name" value="CBS-domain pair"/>
    <property type="match status" value="1"/>
</dbReference>
<organism evidence="13">
    <name type="scientific">Oppiella nova</name>
    <dbReference type="NCBI Taxonomy" id="334625"/>
    <lineage>
        <taxon>Eukaryota</taxon>
        <taxon>Metazoa</taxon>
        <taxon>Ecdysozoa</taxon>
        <taxon>Arthropoda</taxon>
        <taxon>Chelicerata</taxon>
        <taxon>Arachnida</taxon>
        <taxon>Acari</taxon>
        <taxon>Acariformes</taxon>
        <taxon>Sarcoptiformes</taxon>
        <taxon>Oribatida</taxon>
        <taxon>Brachypylina</taxon>
        <taxon>Oppioidea</taxon>
        <taxon>Oppiidae</taxon>
        <taxon>Oppiella</taxon>
    </lineage>
</organism>
<dbReference type="GO" id="GO:0022857">
    <property type="term" value="F:transmembrane transporter activity"/>
    <property type="evidence" value="ECO:0007669"/>
    <property type="project" value="TreeGrafter"/>
</dbReference>
<dbReference type="InterPro" id="IPR046342">
    <property type="entry name" value="CBS_dom_sf"/>
</dbReference>
<dbReference type="CDD" id="cd04590">
    <property type="entry name" value="CBS_pair_CorC_HlyC_assoc"/>
    <property type="match status" value="1"/>
</dbReference>
<feature type="domain" description="CBS" evidence="11">
    <location>
        <begin position="218"/>
        <end position="279"/>
    </location>
</feature>
<proteinExistence type="inferred from homology"/>
<gene>
    <name evidence="13" type="ORF">ONB1V03_LOCUS13643</name>
</gene>
<feature type="transmembrane region" description="Helical" evidence="10">
    <location>
        <begin position="151"/>
        <end position="170"/>
    </location>
</feature>
<feature type="transmembrane region" description="Helical" evidence="10">
    <location>
        <begin position="119"/>
        <end position="139"/>
    </location>
</feature>
<evidence type="ECO:0000256" key="9">
    <source>
        <dbReference type="SAM" id="MobiDB-lite"/>
    </source>
</evidence>
<evidence type="ECO:0000313" key="13">
    <source>
        <dbReference type="EMBL" id="CAD7657009.1"/>
    </source>
</evidence>
<dbReference type="PANTHER" id="PTHR12064">
    <property type="entry name" value="METAL TRANSPORTER CNNM"/>
    <property type="match status" value="1"/>
</dbReference>
<feature type="transmembrane region" description="Helical" evidence="10">
    <location>
        <begin position="89"/>
        <end position="107"/>
    </location>
</feature>
<dbReference type="Gene3D" id="3.10.580.10">
    <property type="entry name" value="CBS-domain"/>
    <property type="match status" value="1"/>
</dbReference>
<evidence type="ECO:0000256" key="1">
    <source>
        <dbReference type="ARBA" id="ARBA00004141"/>
    </source>
</evidence>
<feature type="compositionally biased region" description="Polar residues" evidence="9">
    <location>
        <begin position="720"/>
        <end position="761"/>
    </location>
</feature>
<comment type="similarity">
    <text evidence="2">Belongs to the ACDP family.</text>
</comment>
<keyword evidence="6 8" id="KW-0472">Membrane</keyword>
<feature type="compositionally biased region" description="Polar residues" evidence="9">
    <location>
        <begin position="674"/>
        <end position="687"/>
    </location>
</feature>
<dbReference type="GO" id="GO:0010960">
    <property type="term" value="P:magnesium ion homeostasis"/>
    <property type="evidence" value="ECO:0007669"/>
    <property type="project" value="InterPro"/>
</dbReference>
<evidence type="ECO:0000256" key="3">
    <source>
        <dbReference type="ARBA" id="ARBA00022692"/>
    </source>
</evidence>
<keyword evidence="5 8" id="KW-1133">Transmembrane helix</keyword>
<feature type="compositionally biased region" description="Gly residues" evidence="9">
    <location>
        <begin position="647"/>
        <end position="658"/>
    </location>
</feature>
<dbReference type="GO" id="GO:0005886">
    <property type="term" value="C:plasma membrane"/>
    <property type="evidence" value="ECO:0007669"/>
    <property type="project" value="TreeGrafter"/>
</dbReference>
<sequence>MIPLWIQIMLIICLLCMSGLFSGLNLGLMALDKNELKVIERCGTEQEKQYAKQITPVRKRGNYLLCTLLLGNVLVNNTLTILLDSLTSGFVAVVASTIAIVIFGEIIPQALCSRHGLAVGARTVWLTYVFMVITFPLSFPISKILDKVLGFYAFIIFVIVWYVLWCLCTGEEIGNVYDRERLMEFIRVTKDHNRLEADEVNIISGALKLSKMKVLEIMTQIQDVFMLPYNTILNFETLTQINSQGYSRIPVFEGDRNNVVGILHAKDLAFTDPDNNMPIKALIEFYKHPLYFVYEDVTLDVMLNEFKQGMCAPKPPPIPINTYGYPSNRIASKSHMAFVRKIVDDGVNDPVYELAGVVTLEDVIEELIQAEINDETDVISDNRRKQKRKEVVNRPNYSDFVRLGAAATAAGGQAGQETVKLSSQLALAAYRYLSTFVEPFTSEYLSENVLKRLMSQKIYVEVRVDPNAKFESEAGVPKEKRLYTYGQPCDHFVLILEGRVRVIIGKESHTYECGAFQCFGVSALKLTAGDNERVAKSASLGRLSIADVLSLAPQQQSTPPNPPTEGTTPPPTTGPLRSSASTASTTSVAYRGSVADARESMAFVPDFTVYCIEHTTYMRVDRTTYLSAVRATIIERQRQNGGSFSAGTGGQRDGGAEGGVEDDGFIQFVGSESGGQSPRVTTANNTRPKPPAGKRSPTGSTGAGVKDADGLPPKYEESVKTNSVSKQMSANNKGLNPLNDSLSQNSTESIDKNSINRSDSNLNDEKSHLI</sequence>
<evidence type="ECO:0000259" key="11">
    <source>
        <dbReference type="PROSITE" id="PS51371"/>
    </source>
</evidence>
<dbReference type="SUPFAM" id="SSF51206">
    <property type="entry name" value="cAMP-binding domain-like"/>
    <property type="match status" value="1"/>
</dbReference>
<dbReference type="InterPro" id="IPR044751">
    <property type="entry name" value="Ion_transp-like_CBS"/>
</dbReference>
<feature type="compositionally biased region" description="Low complexity" evidence="9">
    <location>
        <begin position="574"/>
        <end position="587"/>
    </location>
</feature>